<dbReference type="InParanoid" id="A0A2Y9SYC3"/>
<dbReference type="AlphaFoldDB" id="A0A2Y9SYC3"/>
<evidence type="ECO:0000256" key="5">
    <source>
        <dbReference type="ARBA" id="ARBA00022692"/>
    </source>
</evidence>
<evidence type="ECO:0000256" key="3">
    <source>
        <dbReference type="ARBA" id="ARBA00022448"/>
    </source>
</evidence>
<feature type="compositionally biased region" description="Basic residues" evidence="16">
    <location>
        <begin position="36"/>
        <end position="45"/>
    </location>
</feature>
<dbReference type="PANTHER" id="PTHR12454">
    <property type="entry name" value="TRIMERIC INTRACELLULAR CATION CHANNEL"/>
    <property type="match status" value="1"/>
</dbReference>
<comment type="subcellular location">
    <subcellularLocation>
        <location evidence="1">Endoplasmic reticulum membrane</location>
        <topology evidence="1">Multi-pass membrane protein</topology>
    </subcellularLocation>
</comment>
<dbReference type="FunCoup" id="A0A2Y9SYC3">
    <property type="interactions" value="824"/>
</dbReference>
<dbReference type="GO" id="GO:0007029">
    <property type="term" value="P:endoplasmic reticulum organization"/>
    <property type="evidence" value="ECO:0007669"/>
    <property type="project" value="Ensembl"/>
</dbReference>
<accession>A0A2Y9SYC3</accession>
<dbReference type="GO" id="GO:0008654">
    <property type="term" value="P:phospholipid biosynthetic process"/>
    <property type="evidence" value="ECO:0007669"/>
    <property type="project" value="Ensembl"/>
</dbReference>
<keyword evidence="8" id="KW-0630">Potassium</keyword>
<dbReference type="GO" id="GO:0005789">
    <property type="term" value="C:endoplasmic reticulum membrane"/>
    <property type="evidence" value="ECO:0007669"/>
    <property type="project" value="UniProtKB-SubCell"/>
</dbReference>
<dbReference type="RefSeq" id="XP_023982327.2">
    <property type="nucleotide sequence ID" value="XM_024126559.3"/>
</dbReference>
<evidence type="ECO:0000256" key="1">
    <source>
        <dbReference type="ARBA" id="ARBA00004477"/>
    </source>
</evidence>
<evidence type="ECO:0000256" key="13">
    <source>
        <dbReference type="ARBA" id="ARBA00034430"/>
    </source>
</evidence>
<dbReference type="GO" id="GO:0061033">
    <property type="term" value="P:secretion by lung epithelial cell involved in lung growth"/>
    <property type="evidence" value="ECO:0007669"/>
    <property type="project" value="Ensembl"/>
</dbReference>
<keyword evidence="10" id="KW-0406">Ion transport</keyword>
<comment type="subunit">
    <text evidence="15">Homotrimer; conformation seems to be controled by binding to diacylglycerol (DAG).</text>
</comment>
<keyword evidence="3" id="KW-0813">Transport</keyword>
<comment type="function">
    <text evidence="14">Intracellular monovalent cation channel required for maintenance of rapid intracellular calcium release. Acts as a potassium counter-ion channel that functions in synchronization with calcium release from intracellular stores. Activated by increased cytosolic Ca(2+) levels.</text>
</comment>
<keyword evidence="6" id="KW-0256">Endoplasmic reticulum</keyword>
<keyword evidence="4" id="KW-0633">Potassium transport</keyword>
<evidence type="ECO:0000256" key="12">
    <source>
        <dbReference type="ARBA" id="ARBA00023303"/>
    </source>
</evidence>
<dbReference type="GeneID" id="102979464"/>
<feature type="compositionally biased region" description="Polar residues" evidence="16">
    <location>
        <begin position="380"/>
        <end position="393"/>
    </location>
</feature>
<evidence type="ECO:0000256" key="7">
    <source>
        <dbReference type="ARBA" id="ARBA00022826"/>
    </source>
</evidence>
<dbReference type="GO" id="GO:0060348">
    <property type="term" value="P:bone development"/>
    <property type="evidence" value="ECO:0007669"/>
    <property type="project" value="Ensembl"/>
</dbReference>
<evidence type="ECO:0000256" key="17">
    <source>
        <dbReference type="SAM" id="Phobius"/>
    </source>
</evidence>
<dbReference type="GO" id="GO:0071313">
    <property type="term" value="P:cellular response to caffeine"/>
    <property type="evidence" value="ECO:0007669"/>
    <property type="project" value="Ensembl"/>
</dbReference>
<evidence type="ECO:0000256" key="14">
    <source>
        <dbReference type="ARBA" id="ARBA00045968"/>
    </source>
</evidence>
<dbReference type="GO" id="GO:0060487">
    <property type="term" value="P:lung epithelial cell differentiation"/>
    <property type="evidence" value="ECO:0007669"/>
    <property type="project" value="Ensembl"/>
</dbReference>
<comment type="catalytic activity">
    <reaction evidence="13">
        <text>K(+)(in) = K(+)(out)</text>
        <dbReference type="Rhea" id="RHEA:29463"/>
        <dbReference type="ChEBI" id="CHEBI:29103"/>
    </reaction>
</comment>
<evidence type="ECO:0000256" key="4">
    <source>
        <dbReference type="ARBA" id="ARBA00022538"/>
    </source>
</evidence>
<dbReference type="OrthoDB" id="195817at2759"/>
<feature type="transmembrane region" description="Helical" evidence="17">
    <location>
        <begin position="209"/>
        <end position="234"/>
    </location>
</feature>
<keyword evidence="11 17" id="KW-0472">Membrane</keyword>
<comment type="similarity">
    <text evidence="2">Belongs to the TMEM38 family.</text>
</comment>
<dbReference type="GO" id="GO:0042802">
    <property type="term" value="F:identical protein binding"/>
    <property type="evidence" value="ECO:0007669"/>
    <property type="project" value="InterPro"/>
</dbReference>
<protein>
    <submittedName>
        <fullName evidence="19">Trimeric intracellular cation channel type B</fullName>
    </submittedName>
</protein>
<keyword evidence="7" id="KW-0631">Potassium channel</keyword>
<keyword evidence="12" id="KW-0407">Ion channel</keyword>
<dbReference type="GO" id="GO:0070278">
    <property type="term" value="P:extracellular matrix constituent secretion"/>
    <property type="evidence" value="ECO:0007669"/>
    <property type="project" value="Ensembl"/>
</dbReference>
<evidence type="ECO:0000256" key="2">
    <source>
        <dbReference type="ARBA" id="ARBA00005766"/>
    </source>
</evidence>
<dbReference type="PANTHER" id="PTHR12454:SF5">
    <property type="entry name" value="TRIMERIC INTRACELLULAR CATION CHANNEL TYPE B"/>
    <property type="match status" value="1"/>
</dbReference>
<evidence type="ECO:0000256" key="11">
    <source>
        <dbReference type="ARBA" id="ARBA00023136"/>
    </source>
</evidence>
<evidence type="ECO:0000313" key="19">
    <source>
        <dbReference type="RefSeq" id="XP_023982327.2"/>
    </source>
</evidence>
<dbReference type="GO" id="GO:0010881">
    <property type="term" value="P:regulation of cardiac muscle contraction by regulation of the release of sequestered calcium ion"/>
    <property type="evidence" value="ECO:0007669"/>
    <property type="project" value="Ensembl"/>
</dbReference>
<dbReference type="Pfam" id="PF05197">
    <property type="entry name" value="TRIC"/>
    <property type="match status" value="1"/>
</dbReference>
<feature type="transmembrane region" description="Helical" evidence="17">
    <location>
        <begin position="328"/>
        <end position="353"/>
    </location>
</feature>
<feature type="region of interest" description="Disordered" evidence="16">
    <location>
        <begin position="36"/>
        <end position="103"/>
    </location>
</feature>
<dbReference type="GO" id="GO:0030282">
    <property type="term" value="P:bone mineralization"/>
    <property type="evidence" value="ECO:0007669"/>
    <property type="project" value="Ensembl"/>
</dbReference>
<evidence type="ECO:0000256" key="6">
    <source>
        <dbReference type="ARBA" id="ARBA00022824"/>
    </source>
</evidence>
<evidence type="ECO:0000256" key="16">
    <source>
        <dbReference type="SAM" id="MobiDB-lite"/>
    </source>
</evidence>
<dbReference type="InterPro" id="IPR007866">
    <property type="entry name" value="TRIC_channel"/>
</dbReference>
<gene>
    <name evidence="19" type="primary">TMEM38B</name>
</gene>
<feature type="region of interest" description="Disordered" evidence="16">
    <location>
        <begin position="377"/>
        <end position="410"/>
    </location>
</feature>
<organism evidence="18 19">
    <name type="scientific">Physeter macrocephalus</name>
    <name type="common">Sperm whale</name>
    <name type="synonym">Physeter catodon</name>
    <dbReference type="NCBI Taxonomy" id="9755"/>
    <lineage>
        <taxon>Eukaryota</taxon>
        <taxon>Metazoa</taxon>
        <taxon>Chordata</taxon>
        <taxon>Craniata</taxon>
        <taxon>Vertebrata</taxon>
        <taxon>Euteleostomi</taxon>
        <taxon>Mammalia</taxon>
        <taxon>Eutheria</taxon>
        <taxon>Laurasiatheria</taxon>
        <taxon>Artiodactyla</taxon>
        <taxon>Whippomorpha</taxon>
        <taxon>Cetacea</taxon>
        <taxon>Odontoceti</taxon>
        <taxon>Physeteridae</taxon>
        <taxon>Physeter</taxon>
    </lineage>
</organism>
<reference evidence="19" key="1">
    <citation type="submission" date="2025-08" db="UniProtKB">
        <authorList>
            <consortium name="RefSeq"/>
        </authorList>
    </citation>
    <scope>IDENTIFICATION</scope>
    <source>
        <tissue evidence="19">Muscle</tissue>
    </source>
</reference>
<dbReference type="STRING" id="9755.ENSPCTP00005024195"/>
<evidence type="ECO:0000256" key="8">
    <source>
        <dbReference type="ARBA" id="ARBA00022958"/>
    </source>
</evidence>
<keyword evidence="9 17" id="KW-1133">Transmembrane helix</keyword>
<feature type="transmembrane region" description="Helical" evidence="17">
    <location>
        <begin position="170"/>
        <end position="189"/>
    </location>
</feature>
<evidence type="ECO:0000256" key="10">
    <source>
        <dbReference type="ARBA" id="ARBA00023065"/>
    </source>
</evidence>
<dbReference type="CTD" id="55151"/>
<dbReference type="KEGG" id="pcad:102979464"/>
<keyword evidence="18" id="KW-1185">Reference proteome</keyword>
<sequence>MMVGPQQVHGHHLRSPSSLRLKTSFFQLPASQRRWTLIRRTRSRPPHPAQQPTARASEAPGTRGPPPPRAGAGCQGARVELREAQPKSGRPRPSLHPPLVAHAGNPSPRLLRLRRSVVAMDCLWNELTLAFSRTSMFPFFDIAHYLVSVMALKHQPGAAAMARKNPLSSWFTAMLHCFGGGILSCVLLAEPPLRFLANNTNILLASSIWYIIFFCPCDLVSQGYSFLPVQLLAAGMKEVTRTWKIVGGVTHANSYYKNGWIVMIAIGWARGAGGSIITNFEQLVKGCWKPEADEWLKMSYPAKVTLLGSVIFTFQQTKHLAVSRHNLMFLYTMFLVATKITMMITETAVMPFACFEDTLSRMLFGWQQQFSSCEKRSETKSSLNGTGSSTSKPISDASDKVQKKHTKKTE</sequence>
<proteinExistence type="inferred from homology"/>
<dbReference type="GO" id="GO:0014808">
    <property type="term" value="P:release of sequestered calcium ion into cytosol by sarcoplasmic reticulum"/>
    <property type="evidence" value="ECO:0007669"/>
    <property type="project" value="Ensembl"/>
</dbReference>
<keyword evidence="5 17" id="KW-0812">Transmembrane</keyword>
<evidence type="ECO:0000256" key="9">
    <source>
        <dbReference type="ARBA" id="ARBA00022989"/>
    </source>
</evidence>
<dbReference type="GO" id="GO:0005267">
    <property type="term" value="F:potassium channel activity"/>
    <property type="evidence" value="ECO:0007669"/>
    <property type="project" value="UniProtKB-KW"/>
</dbReference>
<name>A0A2Y9SYC3_PHYMC</name>
<dbReference type="GO" id="GO:0051649">
    <property type="term" value="P:establishment of localization in cell"/>
    <property type="evidence" value="ECO:0007669"/>
    <property type="project" value="Ensembl"/>
</dbReference>
<evidence type="ECO:0000256" key="15">
    <source>
        <dbReference type="ARBA" id="ARBA00047059"/>
    </source>
</evidence>
<evidence type="ECO:0000313" key="18">
    <source>
        <dbReference type="Proteomes" id="UP000248484"/>
    </source>
</evidence>
<dbReference type="GO" id="GO:0048286">
    <property type="term" value="P:lung alveolus development"/>
    <property type="evidence" value="ECO:0007669"/>
    <property type="project" value="Ensembl"/>
</dbReference>
<dbReference type="Proteomes" id="UP000248484">
    <property type="component" value="Chromosome 9"/>
</dbReference>